<accession>A0A0E9QZ73</accession>
<reference evidence="1" key="2">
    <citation type="journal article" date="2015" name="Fish Shellfish Immunol.">
        <title>Early steps in the European eel (Anguilla anguilla)-Vibrio vulnificus interaction in the gills: Role of the RtxA13 toxin.</title>
        <authorList>
            <person name="Callol A."/>
            <person name="Pajuelo D."/>
            <person name="Ebbesson L."/>
            <person name="Teles M."/>
            <person name="MacKenzie S."/>
            <person name="Amaro C."/>
        </authorList>
    </citation>
    <scope>NUCLEOTIDE SEQUENCE</scope>
</reference>
<organism evidence="1">
    <name type="scientific">Anguilla anguilla</name>
    <name type="common">European freshwater eel</name>
    <name type="synonym">Muraena anguilla</name>
    <dbReference type="NCBI Taxonomy" id="7936"/>
    <lineage>
        <taxon>Eukaryota</taxon>
        <taxon>Metazoa</taxon>
        <taxon>Chordata</taxon>
        <taxon>Craniata</taxon>
        <taxon>Vertebrata</taxon>
        <taxon>Euteleostomi</taxon>
        <taxon>Actinopterygii</taxon>
        <taxon>Neopterygii</taxon>
        <taxon>Teleostei</taxon>
        <taxon>Anguilliformes</taxon>
        <taxon>Anguillidae</taxon>
        <taxon>Anguilla</taxon>
    </lineage>
</organism>
<evidence type="ECO:0000313" key="1">
    <source>
        <dbReference type="EMBL" id="JAH21378.1"/>
    </source>
</evidence>
<proteinExistence type="predicted"/>
<sequence>MDILKKKFGFKFGDLIITKP</sequence>
<name>A0A0E9QZ73_ANGAN</name>
<dbReference type="EMBL" id="GBXM01087199">
    <property type="protein sequence ID" value="JAH21378.1"/>
    <property type="molecule type" value="Transcribed_RNA"/>
</dbReference>
<dbReference type="AlphaFoldDB" id="A0A0E9QZ73"/>
<protein>
    <submittedName>
        <fullName evidence="1">Uncharacterized protein</fullName>
    </submittedName>
</protein>
<reference evidence="1" key="1">
    <citation type="submission" date="2014-11" db="EMBL/GenBank/DDBJ databases">
        <authorList>
            <person name="Amaro Gonzalez C."/>
        </authorList>
    </citation>
    <scope>NUCLEOTIDE SEQUENCE</scope>
</reference>